<dbReference type="SUPFAM" id="SSF47384">
    <property type="entry name" value="Homodimeric domain of signal transducing histidine kinase"/>
    <property type="match status" value="1"/>
</dbReference>
<dbReference type="HOGENOM" id="CLU_000445_89_6_11"/>
<dbReference type="SMART" id="SM00304">
    <property type="entry name" value="HAMP"/>
    <property type="match status" value="1"/>
</dbReference>
<feature type="domain" description="HAMP" evidence="14">
    <location>
        <begin position="192"/>
        <end position="245"/>
    </location>
</feature>
<dbReference type="eggNOG" id="COG5002">
    <property type="taxonomic scope" value="Bacteria"/>
</dbReference>
<dbReference type="CDD" id="cd00082">
    <property type="entry name" value="HisKA"/>
    <property type="match status" value="1"/>
</dbReference>
<evidence type="ECO:0000256" key="5">
    <source>
        <dbReference type="ARBA" id="ARBA00022553"/>
    </source>
</evidence>
<keyword evidence="7 12" id="KW-0812">Transmembrane</keyword>
<evidence type="ECO:0000256" key="9">
    <source>
        <dbReference type="ARBA" id="ARBA00022989"/>
    </source>
</evidence>
<comment type="cofactor">
    <cofactor evidence="2">
        <name>a divalent metal cation</name>
        <dbReference type="ChEBI" id="CHEBI:60240"/>
    </cofactor>
</comment>
<dbReference type="PANTHER" id="PTHR45436:SF5">
    <property type="entry name" value="SENSOR HISTIDINE KINASE TRCS"/>
    <property type="match status" value="1"/>
</dbReference>
<keyword evidence="16" id="KW-1185">Reference proteome</keyword>
<dbReference type="RefSeq" id="WP_042220297.1">
    <property type="nucleotide sequence ID" value="NZ_CP007155.1"/>
</dbReference>
<evidence type="ECO:0000256" key="6">
    <source>
        <dbReference type="ARBA" id="ARBA00022679"/>
    </source>
</evidence>
<dbReference type="PRINTS" id="PR00344">
    <property type="entry name" value="BCTRLSENSOR"/>
</dbReference>
<dbReference type="InterPro" id="IPR003660">
    <property type="entry name" value="HAMP_dom"/>
</dbReference>
<dbReference type="Proteomes" id="UP000019225">
    <property type="component" value="Chromosome"/>
</dbReference>
<proteinExistence type="predicted"/>
<dbReference type="InterPro" id="IPR004358">
    <property type="entry name" value="Sig_transdc_His_kin-like_C"/>
</dbReference>
<dbReference type="SMART" id="SM00388">
    <property type="entry name" value="HisKA"/>
    <property type="match status" value="1"/>
</dbReference>
<keyword evidence="5" id="KW-0597">Phosphoprotein</keyword>
<dbReference type="AlphaFoldDB" id="W5W3Z2"/>
<dbReference type="PATRIC" id="fig|1449976.3.peg.1787"/>
<protein>
    <recommendedName>
        <fullName evidence="4">histidine kinase</fullName>
        <ecNumber evidence="4">2.7.13.3</ecNumber>
    </recommendedName>
</protein>
<dbReference type="Pfam" id="PF02518">
    <property type="entry name" value="HATPase_c"/>
    <property type="match status" value="1"/>
</dbReference>
<evidence type="ECO:0000313" key="15">
    <source>
        <dbReference type="EMBL" id="AHH95161.1"/>
    </source>
</evidence>
<evidence type="ECO:0000256" key="3">
    <source>
        <dbReference type="ARBA" id="ARBA00004236"/>
    </source>
</evidence>
<dbReference type="GO" id="GO:0005886">
    <property type="term" value="C:plasma membrane"/>
    <property type="evidence" value="ECO:0007669"/>
    <property type="project" value="UniProtKB-SubCell"/>
</dbReference>
<dbReference type="InterPro" id="IPR003661">
    <property type="entry name" value="HisK_dim/P_dom"/>
</dbReference>
<keyword evidence="9 12" id="KW-1133">Transmembrane helix</keyword>
<dbReference type="SUPFAM" id="SSF158472">
    <property type="entry name" value="HAMP domain-like"/>
    <property type="match status" value="1"/>
</dbReference>
<keyword evidence="8 15" id="KW-0418">Kinase</keyword>
<dbReference type="InterPro" id="IPR005467">
    <property type="entry name" value="His_kinase_dom"/>
</dbReference>
<evidence type="ECO:0000256" key="1">
    <source>
        <dbReference type="ARBA" id="ARBA00000085"/>
    </source>
</evidence>
<keyword evidence="10" id="KW-0902">Two-component regulatory system</keyword>
<dbReference type="OrthoDB" id="9786919at2"/>
<evidence type="ECO:0000256" key="8">
    <source>
        <dbReference type="ARBA" id="ARBA00022777"/>
    </source>
</evidence>
<name>W5W3Z2_9PSEU</name>
<comment type="catalytic activity">
    <reaction evidence="1">
        <text>ATP + protein L-histidine = ADP + protein N-phospho-L-histidine.</text>
        <dbReference type="EC" id="2.7.13.3"/>
    </reaction>
</comment>
<dbReference type="InterPro" id="IPR036890">
    <property type="entry name" value="HATPase_C_sf"/>
</dbReference>
<dbReference type="InterPro" id="IPR036097">
    <property type="entry name" value="HisK_dim/P_sf"/>
</dbReference>
<evidence type="ECO:0000256" key="12">
    <source>
        <dbReference type="SAM" id="Phobius"/>
    </source>
</evidence>
<dbReference type="SUPFAM" id="SSF55874">
    <property type="entry name" value="ATPase domain of HSP90 chaperone/DNA topoisomerase II/histidine kinase"/>
    <property type="match status" value="1"/>
</dbReference>
<dbReference type="InterPro" id="IPR003594">
    <property type="entry name" value="HATPase_dom"/>
</dbReference>
<evidence type="ECO:0000259" key="14">
    <source>
        <dbReference type="PROSITE" id="PS50885"/>
    </source>
</evidence>
<evidence type="ECO:0000256" key="11">
    <source>
        <dbReference type="ARBA" id="ARBA00023136"/>
    </source>
</evidence>
<comment type="subcellular location">
    <subcellularLocation>
        <location evidence="3">Cell membrane</location>
    </subcellularLocation>
</comment>
<keyword evidence="6 15" id="KW-0808">Transferase</keyword>
<dbReference type="Gene3D" id="6.10.340.10">
    <property type="match status" value="1"/>
</dbReference>
<dbReference type="Gene3D" id="3.30.565.10">
    <property type="entry name" value="Histidine kinase-like ATPase, C-terminal domain"/>
    <property type="match status" value="1"/>
</dbReference>
<evidence type="ECO:0000256" key="10">
    <source>
        <dbReference type="ARBA" id="ARBA00023012"/>
    </source>
</evidence>
<dbReference type="EMBL" id="CP007155">
    <property type="protein sequence ID" value="AHH95161.1"/>
    <property type="molecule type" value="Genomic_DNA"/>
</dbReference>
<dbReference type="CDD" id="cd00075">
    <property type="entry name" value="HATPase"/>
    <property type="match status" value="1"/>
</dbReference>
<dbReference type="InterPro" id="IPR050428">
    <property type="entry name" value="TCS_sensor_his_kinase"/>
</dbReference>
<dbReference type="Pfam" id="PF00672">
    <property type="entry name" value="HAMP"/>
    <property type="match status" value="1"/>
</dbReference>
<dbReference type="STRING" id="1449976.KALB_1790"/>
<dbReference type="FunFam" id="3.30.565.10:FF:000006">
    <property type="entry name" value="Sensor histidine kinase WalK"/>
    <property type="match status" value="1"/>
</dbReference>
<evidence type="ECO:0000256" key="2">
    <source>
        <dbReference type="ARBA" id="ARBA00001968"/>
    </source>
</evidence>
<dbReference type="GO" id="GO:0005509">
    <property type="term" value="F:calcium ion binding"/>
    <property type="evidence" value="ECO:0007669"/>
    <property type="project" value="UniProtKB-ARBA"/>
</dbReference>
<evidence type="ECO:0000313" key="16">
    <source>
        <dbReference type="Proteomes" id="UP000019225"/>
    </source>
</evidence>
<evidence type="ECO:0000259" key="13">
    <source>
        <dbReference type="PROSITE" id="PS50109"/>
    </source>
</evidence>
<sequence length="493" mass="53303">MVRRPWTLRTRLLLALLGFTAVGLVLFGALSVVLLDRTLISRVDDQLRDTARKVTVADRPPPRPGTLPATDPRLPTDFRLYFFDAYGDYQAGLGQIRGEAAMPKLPKMDLASVRAEPAGPSTVRDMSADGPNWRLLVVAQQPNQFQREGGTAAIAVSLSATELTVGNLALIEIICGSVLLALLGFTATVVVRLGLRPLTKIEQTAQAIADGELDRRVADTDRRTETGRLGAALNVMLTRISAALREGEQSERRLRRFVADASHELRTPLTSIRGFAELYRRGGATQPADVDRLMSRIESESVRMGLLVEDLLLLARLDQERSLDLTEVDLLVVANDVVHDAKAASPDRRIVLEAPNGPVRVVGDEHRLRQVVLNLVANAVTHTPAEAPIRVSVRQERARPREDALAVAGGALPRTSRFAVLEVVDEGPGIPADQAALVFDRFYRADQARSRTNGGSGLGLAITAAILEAHSGRIELTSTPGGGTSFRVLLAPA</sequence>
<organism evidence="15 16">
    <name type="scientific">Kutzneria albida DSM 43870</name>
    <dbReference type="NCBI Taxonomy" id="1449976"/>
    <lineage>
        <taxon>Bacteria</taxon>
        <taxon>Bacillati</taxon>
        <taxon>Actinomycetota</taxon>
        <taxon>Actinomycetes</taxon>
        <taxon>Pseudonocardiales</taxon>
        <taxon>Pseudonocardiaceae</taxon>
        <taxon>Kutzneria</taxon>
    </lineage>
</organism>
<evidence type="ECO:0000256" key="4">
    <source>
        <dbReference type="ARBA" id="ARBA00012438"/>
    </source>
</evidence>
<dbReference type="PROSITE" id="PS50109">
    <property type="entry name" value="HIS_KIN"/>
    <property type="match status" value="1"/>
</dbReference>
<evidence type="ECO:0000256" key="7">
    <source>
        <dbReference type="ARBA" id="ARBA00022692"/>
    </source>
</evidence>
<dbReference type="KEGG" id="kal:KALB_1790"/>
<dbReference type="GO" id="GO:0000155">
    <property type="term" value="F:phosphorelay sensor kinase activity"/>
    <property type="evidence" value="ECO:0007669"/>
    <property type="project" value="InterPro"/>
</dbReference>
<dbReference type="Pfam" id="PF00512">
    <property type="entry name" value="HisKA"/>
    <property type="match status" value="1"/>
</dbReference>
<dbReference type="EC" id="2.7.13.3" evidence="4"/>
<accession>W5W3Z2</accession>
<dbReference type="FunFam" id="1.10.287.130:FF:000001">
    <property type="entry name" value="Two-component sensor histidine kinase"/>
    <property type="match status" value="1"/>
</dbReference>
<reference evidence="15 16" key="1">
    <citation type="journal article" date="2014" name="BMC Genomics">
        <title>Complete genome sequence of producer of the glycopeptide antibiotic Aculeximycin Kutzneria albida DSM 43870T, a representative of minor genus of Pseudonocardiaceae.</title>
        <authorList>
            <person name="Rebets Y."/>
            <person name="Tokovenko B."/>
            <person name="Lushchyk I."/>
            <person name="Ruckert C."/>
            <person name="Zaburannyi N."/>
            <person name="Bechthold A."/>
            <person name="Kalinowski J."/>
            <person name="Luzhetskyy A."/>
        </authorList>
    </citation>
    <scope>NUCLEOTIDE SEQUENCE [LARGE SCALE GENOMIC DNA]</scope>
    <source>
        <strain evidence="15">DSM 43870</strain>
    </source>
</reference>
<dbReference type="CDD" id="cd06225">
    <property type="entry name" value="HAMP"/>
    <property type="match status" value="1"/>
</dbReference>
<dbReference type="SMART" id="SM00387">
    <property type="entry name" value="HATPase_c"/>
    <property type="match status" value="1"/>
</dbReference>
<feature type="transmembrane region" description="Helical" evidence="12">
    <location>
        <begin position="12"/>
        <end position="35"/>
    </location>
</feature>
<dbReference type="PROSITE" id="PS50885">
    <property type="entry name" value="HAMP"/>
    <property type="match status" value="1"/>
</dbReference>
<dbReference type="PANTHER" id="PTHR45436">
    <property type="entry name" value="SENSOR HISTIDINE KINASE YKOH"/>
    <property type="match status" value="1"/>
</dbReference>
<gene>
    <name evidence="15" type="ORF">KALB_1790</name>
</gene>
<feature type="domain" description="Histidine kinase" evidence="13">
    <location>
        <begin position="260"/>
        <end position="493"/>
    </location>
</feature>
<dbReference type="Gene3D" id="1.10.287.130">
    <property type="match status" value="1"/>
</dbReference>
<keyword evidence="11 12" id="KW-0472">Membrane</keyword>